<dbReference type="AlphaFoldDB" id="A0A9P5YTD5"/>
<dbReference type="Pfam" id="PF06985">
    <property type="entry name" value="HET"/>
    <property type="match status" value="1"/>
</dbReference>
<protein>
    <recommendedName>
        <fullName evidence="1">Heterokaryon incompatibility domain-containing protein</fullName>
    </recommendedName>
</protein>
<dbReference type="PANTHER" id="PTHR10622:SF10">
    <property type="entry name" value="HET DOMAIN-CONTAINING PROTEIN"/>
    <property type="match status" value="1"/>
</dbReference>
<proteinExistence type="predicted"/>
<accession>A0A9P5YTD5</accession>
<reference evidence="2" key="1">
    <citation type="submission" date="2020-11" db="EMBL/GenBank/DDBJ databases">
        <authorList>
            <consortium name="DOE Joint Genome Institute"/>
            <person name="Ahrendt S."/>
            <person name="Riley R."/>
            <person name="Andreopoulos W."/>
            <person name="Labutti K."/>
            <person name="Pangilinan J."/>
            <person name="Ruiz-Duenas F.J."/>
            <person name="Barrasa J.M."/>
            <person name="Sanchez-Garcia M."/>
            <person name="Camarero S."/>
            <person name="Miyauchi S."/>
            <person name="Serrano A."/>
            <person name="Linde D."/>
            <person name="Babiker R."/>
            <person name="Drula E."/>
            <person name="Ayuso-Fernandez I."/>
            <person name="Pacheco R."/>
            <person name="Padilla G."/>
            <person name="Ferreira P."/>
            <person name="Barriuso J."/>
            <person name="Kellner H."/>
            <person name="Castanera R."/>
            <person name="Alfaro M."/>
            <person name="Ramirez L."/>
            <person name="Pisabarro A.G."/>
            <person name="Kuo A."/>
            <person name="Tritt A."/>
            <person name="Lipzen A."/>
            <person name="He G."/>
            <person name="Yan M."/>
            <person name="Ng V."/>
            <person name="Cullen D."/>
            <person name="Martin F."/>
            <person name="Rosso M.-N."/>
            <person name="Henrissat B."/>
            <person name="Hibbett D."/>
            <person name="Martinez A.T."/>
            <person name="Grigoriev I.V."/>
        </authorList>
    </citation>
    <scope>NUCLEOTIDE SEQUENCE</scope>
    <source>
        <strain evidence="2">CIRM-BRFM 674</strain>
    </source>
</reference>
<evidence type="ECO:0000313" key="2">
    <source>
        <dbReference type="EMBL" id="KAF9473420.1"/>
    </source>
</evidence>
<evidence type="ECO:0000313" key="3">
    <source>
        <dbReference type="Proteomes" id="UP000807469"/>
    </source>
</evidence>
<evidence type="ECO:0000259" key="1">
    <source>
        <dbReference type="Pfam" id="PF06985"/>
    </source>
</evidence>
<dbReference type="InterPro" id="IPR010730">
    <property type="entry name" value="HET"/>
</dbReference>
<dbReference type="PANTHER" id="PTHR10622">
    <property type="entry name" value="HET DOMAIN-CONTAINING PROTEIN"/>
    <property type="match status" value="1"/>
</dbReference>
<dbReference type="OrthoDB" id="5122891at2759"/>
<feature type="domain" description="Heterokaryon incompatibility" evidence="1">
    <location>
        <begin position="240"/>
        <end position="332"/>
    </location>
</feature>
<keyword evidence="3" id="KW-1185">Reference proteome</keyword>
<dbReference type="EMBL" id="MU155444">
    <property type="protein sequence ID" value="KAF9473420.1"/>
    <property type="molecule type" value="Genomic_DNA"/>
</dbReference>
<sequence length="669" mass="75647">MRYRIFSCQNPKAHRKGKTHRPRDSIDSTCEIKSTIRSEDIGKKEDGSSNGQAQVLLTALHNLIVPLVQNVVPDASELTAGPEAELLLAALQNYIASIVGGRGQSGRVMWASTRTVHLEDLDTPDVRDTLGTKKISERIKDEMEPNELVDNSLISPLNLNCDRNGELIEILEGLRERVFNDLPIRLLRFDKPDGTTDLKISLLTRADIYSTLAKTIASKYIAMVPGNPACWYLVRRATKYAILSHTWLRSKPGDLTYEDWNNGSCDVAHPGYRKLVRFCKAAAENHKVTFGWMDTVCIDKSSSSELDESIRSMYKWYEGSSVCITYLAETTSVEDMQTDTWFTRGWTLQELLAPEILKFYDRNWVQLTTSLNDKHDIVIRKKIQLATSINEKELSADSLEFFPISRKMEWAAKRQVTRSEDVAYSLMGIFDISMTIAYGEGGTNAFARLVREIISTTKYRVLDIFNWGGGYHTKFSFLLPSNPEVYLNRDDTLDCLPSMPIKPLTLTHLGLCVPVLLLPYTLTDIQVAEYTPKGDFFASVSADYGEGVVLPLALTKKTSLILDAMAFDPTISKDCRRYALTVINCTASDEHSINIPVDCFAFSISYFSTGTQMTPLTLKQKTESTHPITFKIRHKYETPTLDDISDKPVYSVKRKELEHHGMQYLDMYF</sequence>
<dbReference type="Proteomes" id="UP000807469">
    <property type="component" value="Unassembled WGS sequence"/>
</dbReference>
<name>A0A9P5YTD5_9AGAR</name>
<gene>
    <name evidence="2" type="ORF">BDN70DRAFT_885840</name>
</gene>
<organism evidence="2 3">
    <name type="scientific">Pholiota conissans</name>
    <dbReference type="NCBI Taxonomy" id="109636"/>
    <lineage>
        <taxon>Eukaryota</taxon>
        <taxon>Fungi</taxon>
        <taxon>Dikarya</taxon>
        <taxon>Basidiomycota</taxon>
        <taxon>Agaricomycotina</taxon>
        <taxon>Agaricomycetes</taxon>
        <taxon>Agaricomycetidae</taxon>
        <taxon>Agaricales</taxon>
        <taxon>Agaricineae</taxon>
        <taxon>Strophariaceae</taxon>
        <taxon>Pholiota</taxon>
    </lineage>
</organism>
<comment type="caution">
    <text evidence="2">The sequence shown here is derived from an EMBL/GenBank/DDBJ whole genome shotgun (WGS) entry which is preliminary data.</text>
</comment>